<evidence type="ECO:0000313" key="3">
    <source>
        <dbReference type="EMBL" id="KEI43404.1"/>
    </source>
</evidence>
<feature type="region of interest" description="Disordered" evidence="1">
    <location>
        <begin position="338"/>
        <end position="429"/>
    </location>
</feature>
<feature type="compositionally biased region" description="Polar residues" evidence="1">
    <location>
        <begin position="360"/>
        <end position="384"/>
    </location>
</feature>
<feature type="transmembrane region" description="Helical" evidence="2">
    <location>
        <begin position="12"/>
        <end position="31"/>
    </location>
</feature>
<reference evidence="3 4" key="1">
    <citation type="submission" date="2014-06" db="EMBL/GenBank/DDBJ databases">
        <title>Saccharopolyspora rectivirgula DSM-43113 Genome sequencing.</title>
        <authorList>
            <person name="Barrera C."/>
            <person name="Millon L."/>
            <person name="Rognon B."/>
            <person name="Zaugg C."/>
            <person name="Monod M."/>
        </authorList>
    </citation>
    <scope>NUCLEOTIDE SEQUENCE [LARGE SCALE GENOMIC DNA]</scope>
    <source>
        <strain evidence="3 4">DSM 43113</strain>
    </source>
</reference>
<evidence type="ECO:0000256" key="2">
    <source>
        <dbReference type="SAM" id="Phobius"/>
    </source>
</evidence>
<feature type="region of interest" description="Disordered" evidence="1">
    <location>
        <begin position="242"/>
        <end position="297"/>
    </location>
</feature>
<evidence type="ECO:0000256" key="1">
    <source>
        <dbReference type="SAM" id="MobiDB-lite"/>
    </source>
</evidence>
<feature type="region of interest" description="Disordered" evidence="1">
    <location>
        <begin position="35"/>
        <end position="58"/>
    </location>
</feature>
<evidence type="ECO:0000313" key="4">
    <source>
        <dbReference type="Proteomes" id="UP000031419"/>
    </source>
</evidence>
<dbReference type="eggNOG" id="ENOG5031D4Y">
    <property type="taxonomic scope" value="Bacteria"/>
</dbReference>
<feature type="compositionally biased region" description="Polar residues" evidence="1">
    <location>
        <begin position="413"/>
        <end position="429"/>
    </location>
</feature>
<dbReference type="Proteomes" id="UP000031419">
    <property type="component" value="Unassembled WGS sequence"/>
</dbReference>
<keyword evidence="2" id="KW-0812">Transmembrane</keyword>
<proteinExistence type="predicted"/>
<keyword evidence="4" id="KW-1185">Reference proteome</keyword>
<accession>A0A073B6V1</accession>
<keyword evidence="2" id="KW-0472">Membrane</keyword>
<feature type="compositionally biased region" description="Polar residues" evidence="1">
    <location>
        <begin position="263"/>
        <end position="272"/>
    </location>
</feature>
<dbReference type="AlphaFoldDB" id="A0A073B6V1"/>
<keyword evidence="2" id="KW-1133">Transmembrane helix</keyword>
<comment type="caution">
    <text evidence="3">The sequence shown here is derived from an EMBL/GenBank/DDBJ whole genome shotgun (WGS) entry which is preliminary data.</text>
</comment>
<sequence>MAIIWVAGSGTAASSTAIGLAALGGLGMMLWKKQGTKNRTQPPPQPPAQSTQMLQPPAPQRFPVRDVMLNSAREDYQFSFSCTVLWQPLPNSPGLPHTNPGALAAELILEEAEKLASTIAPGDAARGQYQLTSALGTVRSDKGGQIQVWAENIQLALPEKDAERLARLAEVRKQEEVWEYERNYERNVRSYLQEEVLADPATALVWWLAGTRSDEKKRVGEAVQQIDNIRRLVDVVNPNHTAPVVGPGHAALRPTPPDFTDDSAPSSTTPQDFTGAHPFVIKPTPSESLFSPPAESPLDHARALVENQPEGPERDMFTRRLADLLERHGDAEVAENLRGQFDAPQPLAEETSEPEAEQPGDQSPQPSDWASTASMSPVVTTNGAEANESGAEPGETEQQAAEQPRTPEFEPTENISDFFGNNSTHPSQN</sequence>
<gene>
    <name evidence="3" type="ORF">GU90_16800</name>
</gene>
<dbReference type="EMBL" id="JNVU01000039">
    <property type="protein sequence ID" value="KEI43404.1"/>
    <property type="molecule type" value="Genomic_DNA"/>
</dbReference>
<protein>
    <submittedName>
        <fullName evidence="3">Uncharacterized protein</fullName>
    </submittedName>
</protein>
<organism evidence="3 4">
    <name type="scientific">Saccharopolyspora rectivirgula</name>
    <dbReference type="NCBI Taxonomy" id="28042"/>
    <lineage>
        <taxon>Bacteria</taxon>
        <taxon>Bacillati</taxon>
        <taxon>Actinomycetota</taxon>
        <taxon>Actinomycetes</taxon>
        <taxon>Pseudonocardiales</taxon>
        <taxon>Pseudonocardiaceae</taxon>
        <taxon>Saccharopolyspora</taxon>
    </lineage>
</organism>
<name>A0A073B6V1_9PSEU</name>